<dbReference type="PROSITE" id="PS01223">
    <property type="entry name" value="PROA"/>
    <property type="match status" value="1"/>
</dbReference>
<dbReference type="GO" id="GO:0050661">
    <property type="term" value="F:NADP binding"/>
    <property type="evidence" value="ECO:0007669"/>
    <property type="project" value="InterPro"/>
</dbReference>
<reference evidence="9 10" key="1">
    <citation type="submission" date="2019-12" db="EMBL/GenBank/DDBJ databases">
        <title>Genomic-based taxomic classification of the family Erythrobacteraceae.</title>
        <authorList>
            <person name="Xu L."/>
        </authorList>
    </citation>
    <scope>NUCLEOTIDE SEQUENCE [LARGE SCALE GENOMIC DNA]</scope>
    <source>
        <strain evidence="9 10">S36</strain>
    </source>
</reference>
<comment type="pathway">
    <text evidence="1 7">Amino-acid biosynthesis; L-proline biosynthesis; L-glutamate 5-semialdehyde from L-glutamate: step 2/2.</text>
</comment>
<dbReference type="InterPro" id="IPR016161">
    <property type="entry name" value="Ald_DH/histidinol_DH"/>
</dbReference>
<evidence type="ECO:0000256" key="4">
    <source>
        <dbReference type="ARBA" id="ARBA00022857"/>
    </source>
</evidence>
<dbReference type="NCBIfam" id="NF001221">
    <property type="entry name" value="PRK00197.1"/>
    <property type="match status" value="1"/>
</dbReference>
<keyword evidence="7" id="KW-0963">Cytoplasm</keyword>
<dbReference type="UniPathway" id="UPA00098">
    <property type="reaction ID" value="UER00360"/>
</dbReference>
<dbReference type="PANTHER" id="PTHR11063">
    <property type="entry name" value="GLUTAMATE SEMIALDEHYDE DEHYDROGENASE"/>
    <property type="match status" value="1"/>
</dbReference>
<comment type="function">
    <text evidence="7">Catalyzes the NADPH-dependent reduction of L-glutamate 5-phosphate into L-glutamate 5-semialdehyde and phosphate. The product spontaneously undergoes cyclization to form 1-pyrroline-5-carboxylate.</text>
</comment>
<dbReference type="InterPro" id="IPR015590">
    <property type="entry name" value="Aldehyde_DH_dom"/>
</dbReference>
<dbReference type="InterPro" id="IPR020593">
    <property type="entry name" value="G-glutamylP_reductase_CS"/>
</dbReference>
<evidence type="ECO:0000259" key="8">
    <source>
        <dbReference type="Pfam" id="PF00171"/>
    </source>
</evidence>
<dbReference type="Gene3D" id="3.40.309.10">
    <property type="entry name" value="Aldehyde Dehydrogenase, Chain A, domain 2"/>
    <property type="match status" value="1"/>
</dbReference>
<gene>
    <name evidence="7" type="primary">proA</name>
    <name evidence="9" type="ORF">GRI97_00160</name>
</gene>
<comment type="subcellular location">
    <subcellularLocation>
        <location evidence="7">Cytoplasm</location>
    </subcellularLocation>
</comment>
<dbReference type="InterPro" id="IPR012134">
    <property type="entry name" value="Glu-5-SA_DH"/>
</dbReference>
<comment type="caution">
    <text evidence="9">The sequence shown here is derived from an EMBL/GenBank/DDBJ whole genome shotgun (WGS) entry which is preliminary data.</text>
</comment>
<feature type="domain" description="Aldehyde dehydrogenase" evidence="8">
    <location>
        <begin position="102"/>
        <end position="296"/>
    </location>
</feature>
<dbReference type="CDD" id="cd07079">
    <property type="entry name" value="ALDH_F18-19_ProA-GPR"/>
    <property type="match status" value="1"/>
</dbReference>
<dbReference type="PANTHER" id="PTHR11063:SF8">
    <property type="entry name" value="DELTA-1-PYRROLINE-5-CARBOXYLATE SYNTHASE"/>
    <property type="match status" value="1"/>
</dbReference>
<keyword evidence="4 7" id="KW-0521">NADP</keyword>
<accession>A0A6I4TS14</accession>
<dbReference type="InterPro" id="IPR016163">
    <property type="entry name" value="Ald_DH_C"/>
</dbReference>
<dbReference type="InterPro" id="IPR016162">
    <property type="entry name" value="Ald_DH_N"/>
</dbReference>
<dbReference type="Pfam" id="PF00171">
    <property type="entry name" value="Aldedh"/>
    <property type="match status" value="1"/>
</dbReference>
<dbReference type="Proteomes" id="UP000469430">
    <property type="component" value="Unassembled WGS sequence"/>
</dbReference>
<dbReference type="Gene3D" id="3.40.605.10">
    <property type="entry name" value="Aldehyde Dehydrogenase, Chain A, domain 1"/>
    <property type="match status" value="1"/>
</dbReference>
<dbReference type="RefSeq" id="WP_161389147.1">
    <property type="nucleotide sequence ID" value="NZ_JBHSCP010000001.1"/>
</dbReference>
<evidence type="ECO:0000256" key="3">
    <source>
        <dbReference type="ARBA" id="ARBA00022650"/>
    </source>
</evidence>
<dbReference type="GO" id="GO:0005737">
    <property type="term" value="C:cytoplasm"/>
    <property type="evidence" value="ECO:0007669"/>
    <property type="project" value="UniProtKB-SubCell"/>
</dbReference>
<dbReference type="HAMAP" id="MF_00412">
    <property type="entry name" value="ProA"/>
    <property type="match status" value="1"/>
</dbReference>
<evidence type="ECO:0000256" key="5">
    <source>
        <dbReference type="ARBA" id="ARBA00023002"/>
    </source>
</evidence>
<dbReference type="NCBIfam" id="TIGR00407">
    <property type="entry name" value="proA"/>
    <property type="match status" value="1"/>
</dbReference>
<keyword evidence="3 7" id="KW-0641">Proline biosynthesis</keyword>
<dbReference type="AlphaFoldDB" id="A0A6I4TS14"/>
<dbReference type="PIRSF" id="PIRSF000151">
    <property type="entry name" value="GPR"/>
    <property type="match status" value="1"/>
</dbReference>
<evidence type="ECO:0000256" key="7">
    <source>
        <dbReference type="HAMAP-Rule" id="MF_00412"/>
    </source>
</evidence>
<keyword evidence="10" id="KW-1185">Reference proteome</keyword>
<proteinExistence type="inferred from homology"/>
<keyword evidence="2 7" id="KW-0028">Amino-acid biosynthesis</keyword>
<evidence type="ECO:0000313" key="10">
    <source>
        <dbReference type="Proteomes" id="UP000469430"/>
    </source>
</evidence>
<comment type="similarity">
    <text evidence="7">Belongs to the gamma-glutamyl phosphate reductase family.</text>
</comment>
<dbReference type="EMBL" id="WTYJ01000001">
    <property type="protein sequence ID" value="MXO97398.1"/>
    <property type="molecule type" value="Genomic_DNA"/>
</dbReference>
<dbReference type="GO" id="GO:0004350">
    <property type="term" value="F:glutamate-5-semialdehyde dehydrogenase activity"/>
    <property type="evidence" value="ECO:0007669"/>
    <property type="project" value="UniProtKB-UniRule"/>
</dbReference>
<name>A0A6I4TS14_9SPHN</name>
<sequence>MSSELLHDSGLIANPASTATLSDADADSLIAELALRGRAAQRVLAGMGEQVKADALRHAAAALRAAAPRVLAENARDLDKGRANGLAPAMLDRLKLDDARLDSIASALEAVANLPDPVGQVIDQRTVPTGLELSRVRVPIGLIGIIYESRPNVTADAAALCLRSGNAVLLRGGTEAVHSNHAIHAALVAGLEQAGVPADVVQLLPTQDRAAVGGMLRAAGLIDMIVPRGGKGLVARVQADARVPVLAHLDGICHTYVHSAADPVMARSVTLNAKMRRTGICGAMETLLIDASFPEASSVVAGLIDAGCELRGDARAQAIDPRIGKASAEDWDTEYLDSILSVAVVDGPEAALAHIARHSSGHTDAIITGDAAAAERFLTEVDSAIVMVNASTQFADGGEFGLGAEIGIATGRLHARGPVALEGLTTYKWQVRGTGQARA</sequence>
<dbReference type="OrthoDB" id="9809970at2"/>
<dbReference type="SUPFAM" id="SSF53720">
    <property type="entry name" value="ALDH-like"/>
    <property type="match status" value="1"/>
</dbReference>
<evidence type="ECO:0000313" key="9">
    <source>
        <dbReference type="EMBL" id="MXO97398.1"/>
    </source>
</evidence>
<evidence type="ECO:0000256" key="2">
    <source>
        <dbReference type="ARBA" id="ARBA00022605"/>
    </source>
</evidence>
<dbReference type="InterPro" id="IPR000965">
    <property type="entry name" value="GPR_dom"/>
</dbReference>
<comment type="catalytic activity">
    <reaction evidence="6 7">
        <text>L-glutamate 5-semialdehyde + phosphate + NADP(+) = L-glutamyl 5-phosphate + NADPH + H(+)</text>
        <dbReference type="Rhea" id="RHEA:19541"/>
        <dbReference type="ChEBI" id="CHEBI:15378"/>
        <dbReference type="ChEBI" id="CHEBI:43474"/>
        <dbReference type="ChEBI" id="CHEBI:57783"/>
        <dbReference type="ChEBI" id="CHEBI:58066"/>
        <dbReference type="ChEBI" id="CHEBI:58274"/>
        <dbReference type="ChEBI" id="CHEBI:58349"/>
        <dbReference type="EC" id="1.2.1.41"/>
    </reaction>
</comment>
<dbReference type="GO" id="GO:0055129">
    <property type="term" value="P:L-proline biosynthetic process"/>
    <property type="evidence" value="ECO:0007669"/>
    <property type="project" value="UniProtKB-UniRule"/>
</dbReference>
<keyword evidence="5 7" id="KW-0560">Oxidoreductase</keyword>
<evidence type="ECO:0000256" key="6">
    <source>
        <dbReference type="ARBA" id="ARBA00049024"/>
    </source>
</evidence>
<protein>
    <recommendedName>
        <fullName evidence="7">Gamma-glutamyl phosphate reductase</fullName>
        <shortName evidence="7">GPR</shortName>
        <ecNumber evidence="7">1.2.1.41</ecNumber>
    </recommendedName>
    <alternativeName>
        <fullName evidence="7">Glutamate-5-semialdehyde dehydrogenase</fullName>
    </alternativeName>
    <alternativeName>
        <fullName evidence="7">Glutamyl-gamma-semialdehyde dehydrogenase</fullName>
        <shortName evidence="7">GSA dehydrogenase</shortName>
    </alternativeName>
</protein>
<dbReference type="EC" id="1.2.1.41" evidence="7"/>
<organism evidence="9 10">
    <name type="scientific">Croceibacterium xixiisoli</name>
    <dbReference type="NCBI Taxonomy" id="1476466"/>
    <lineage>
        <taxon>Bacteria</taxon>
        <taxon>Pseudomonadati</taxon>
        <taxon>Pseudomonadota</taxon>
        <taxon>Alphaproteobacteria</taxon>
        <taxon>Sphingomonadales</taxon>
        <taxon>Erythrobacteraceae</taxon>
        <taxon>Croceibacterium</taxon>
    </lineage>
</organism>
<evidence type="ECO:0000256" key="1">
    <source>
        <dbReference type="ARBA" id="ARBA00004985"/>
    </source>
</evidence>